<feature type="region of interest" description="Disordered" evidence="1">
    <location>
        <begin position="153"/>
        <end position="172"/>
    </location>
</feature>
<dbReference type="AlphaFoldDB" id="A0A1Q9C5M2"/>
<reference evidence="3 4" key="1">
    <citation type="submission" date="2016-02" db="EMBL/GenBank/DDBJ databases">
        <title>Genome analysis of coral dinoflagellate symbionts highlights evolutionary adaptations to a symbiotic lifestyle.</title>
        <authorList>
            <person name="Aranda M."/>
            <person name="Li Y."/>
            <person name="Liew Y.J."/>
            <person name="Baumgarten S."/>
            <person name="Simakov O."/>
            <person name="Wilson M."/>
            <person name="Piel J."/>
            <person name="Ashoor H."/>
            <person name="Bougouffa S."/>
            <person name="Bajic V.B."/>
            <person name="Ryu T."/>
            <person name="Ravasi T."/>
            <person name="Bayer T."/>
            <person name="Micklem G."/>
            <person name="Kim H."/>
            <person name="Bhak J."/>
            <person name="Lajeunesse T.C."/>
            <person name="Voolstra C.R."/>
        </authorList>
    </citation>
    <scope>NUCLEOTIDE SEQUENCE [LARGE SCALE GENOMIC DNA]</scope>
    <source>
        <strain evidence="3 4">CCMP2467</strain>
    </source>
</reference>
<proteinExistence type="predicted"/>
<dbReference type="EMBL" id="LSRX01001644">
    <property type="protein sequence ID" value="OLP78221.1"/>
    <property type="molecule type" value="Genomic_DNA"/>
</dbReference>
<organism evidence="3 4">
    <name type="scientific">Symbiodinium microadriaticum</name>
    <name type="common">Dinoflagellate</name>
    <name type="synonym">Zooxanthella microadriatica</name>
    <dbReference type="NCBI Taxonomy" id="2951"/>
    <lineage>
        <taxon>Eukaryota</taxon>
        <taxon>Sar</taxon>
        <taxon>Alveolata</taxon>
        <taxon>Dinophyceae</taxon>
        <taxon>Suessiales</taxon>
        <taxon>Symbiodiniaceae</taxon>
        <taxon>Symbiodinium</taxon>
    </lineage>
</organism>
<sequence>MAALHLWHLGELMIAIAGAGIWRKLKEEMTWSLKVANLQYLVAELVTCLEQFQADDRSPIDQVFVDAGRPKNLVKDPALVLKFAASRGITSEYAGETATLILELPLLMPTAAEAMTILKKRFASAAMLLMSLRMKPARPQRSPLIQKIKEAVAGDGPDTQDANHVSGSGQLT</sequence>
<gene>
    <name evidence="3" type="ORF">AK812_SmicGene41629</name>
</gene>
<feature type="chain" id="PRO_5012344614" evidence="2">
    <location>
        <begin position="20"/>
        <end position="172"/>
    </location>
</feature>
<comment type="caution">
    <text evidence="3">The sequence shown here is derived from an EMBL/GenBank/DDBJ whole genome shotgun (WGS) entry which is preliminary data.</text>
</comment>
<feature type="signal peptide" evidence="2">
    <location>
        <begin position="1"/>
        <end position="19"/>
    </location>
</feature>
<protein>
    <submittedName>
        <fullName evidence="3">Uncharacterized protein</fullName>
    </submittedName>
</protein>
<evidence type="ECO:0000256" key="1">
    <source>
        <dbReference type="SAM" id="MobiDB-lite"/>
    </source>
</evidence>
<evidence type="ECO:0000256" key="2">
    <source>
        <dbReference type="SAM" id="SignalP"/>
    </source>
</evidence>
<accession>A0A1Q9C5M2</accession>
<name>A0A1Q9C5M2_SYMMI</name>
<feature type="compositionally biased region" description="Polar residues" evidence="1">
    <location>
        <begin position="160"/>
        <end position="172"/>
    </location>
</feature>
<keyword evidence="4" id="KW-1185">Reference proteome</keyword>
<dbReference type="Proteomes" id="UP000186817">
    <property type="component" value="Unassembled WGS sequence"/>
</dbReference>
<evidence type="ECO:0000313" key="4">
    <source>
        <dbReference type="Proteomes" id="UP000186817"/>
    </source>
</evidence>
<evidence type="ECO:0000313" key="3">
    <source>
        <dbReference type="EMBL" id="OLP78221.1"/>
    </source>
</evidence>
<keyword evidence="2" id="KW-0732">Signal</keyword>